<sequence length="443" mass="49254">MPGMSAPSLEDHAALGLSGEEQVSSPNPATSKADYTQGFGSFWFHRQDPEPIHKSHKKRIKFPFLRLPLEIRRMIYRCLVDGLAIAGPDITIEAPRPDAGLRFRVKEDEDPSDSYDPAHRHERPIPPLYVQEAPDQRTRQLSINNGVDTEILDVLGVYRSIADPSYPQAAGTPTAAQQPQLYFEIRSMDADAESDEAEFSDAEDSDASSWCSDEAEVVSHQRWRHNAQTNSSGPFISDSDMDMDGEYDTGPSQANTGCSRVLTTLRVTTAIDASPESASFYKSKEGKVRAAVRNLSLTSTEIARELGEVLWAKATVRFESPSCFLAFARDRPAALPFIHGIVVELDVDDGDWLPDGATHAMVAMARIVSENCRLRFWSTLFQTSSYHLGPYHTRGSDEKELQSRAVIKGIARWTILLDQLGVDSIAETQLSQPYARCENYILE</sequence>
<keyword evidence="3" id="KW-1185">Reference proteome</keyword>
<name>A0AA40EL26_9PEZI</name>
<proteinExistence type="predicted"/>
<organism evidence="2 3">
    <name type="scientific">Schizothecium vesticola</name>
    <dbReference type="NCBI Taxonomy" id="314040"/>
    <lineage>
        <taxon>Eukaryota</taxon>
        <taxon>Fungi</taxon>
        <taxon>Dikarya</taxon>
        <taxon>Ascomycota</taxon>
        <taxon>Pezizomycotina</taxon>
        <taxon>Sordariomycetes</taxon>
        <taxon>Sordariomycetidae</taxon>
        <taxon>Sordariales</taxon>
        <taxon>Schizotheciaceae</taxon>
        <taxon>Schizothecium</taxon>
    </lineage>
</organism>
<feature type="compositionally biased region" description="Polar residues" evidence="1">
    <location>
        <begin position="21"/>
        <end position="31"/>
    </location>
</feature>
<protein>
    <submittedName>
        <fullName evidence="2">Uncharacterized protein</fullName>
    </submittedName>
</protein>
<feature type="region of interest" description="Disordered" evidence="1">
    <location>
        <begin position="1"/>
        <end position="31"/>
    </location>
</feature>
<comment type="caution">
    <text evidence="2">The sequence shown here is derived from an EMBL/GenBank/DDBJ whole genome shotgun (WGS) entry which is preliminary data.</text>
</comment>
<evidence type="ECO:0000313" key="3">
    <source>
        <dbReference type="Proteomes" id="UP001172155"/>
    </source>
</evidence>
<dbReference type="AlphaFoldDB" id="A0AA40EL26"/>
<accession>A0AA40EL26</accession>
<reference evidence="2" key="1">
    <citation type="submission" date="2023-06" db="EMBL/GenBank/DDBJ databases">
        <title>Genome-scale phylogeny and comparative genomics of the fungal order Sordariales.</title>
        <authorList>
            <consortium name="Lawrence Berkeley National Laboratory"/>
            <person name="Hensen N."/>
            <person name="Bonometti L."/>
            <person name="Westerberg I."/>
            <person name="Brannstrom I.O."/>
            <person name="Guillou S."/>
            <person name="Cros-Aarteil S."/>
            <person name="Calhoun S."/>
            <person name="Haridas S."/>
            <person name="Kuo A."/>
            <person name="Mondo S."/>
            <person name="Pangilinan J."/>
            <person name="Riley R."/>
            <person name="LaButti K."/>
            <person name="Andreopoulos B."/>
            <person name="Lipzen A."/>
            <person name="Chen C."/>
            <person name="Yanf M."/>
            <person name="Daum C."/>
            <person name="Ng V."/>
            <person name="Clum A."/>
            <person name="Steindorff A."/>
            <person name="Ohm R."/>
            <person name="Martin F."/>
            <person name="Silar P."/>
            <person name="Natvig D."/>
            <person name="Lalanne C."/>
            <person name="Gautier V."/>
            <person name="Ament-velasquez S.L."/>
            <person name="Kruys A."/>
            <person name="Hutchinson M.I."/>
            <person name="Powell A.J."/>
            <person name="Barry K."/>
            <person name="Miller A.N."/>
            <person name="Grigoriev I.V."/>
            <person name="Debuchy R."/>
            <person name="Gladieux P."/>
            <person name="Thoren M.H."/>
            <person name="Johannesson H."/>
        </authorList>
    </citation>
    <scope>NUCLEOTIDE SEQUENCE</scope>
    <source>
        <strain evidence="2">SMH3187-1</strain>
    </source>
</reference>
<dbReference type="Proteomes" id="UP001172155">
    <property type="component" value="Unassembled WGS sequence"/>
</dbReference>
<evidence type="ECO:0000256" key="1">
    <source>
        <dbReference type="SAM" id="MobiDB-lite"/>
    </source>
</evidence>
<dbReference type="EMBL" id="JAUKUD010000006">
    <property type="protein sequence ID" value="KAK0741321.1"/>
    <property type="molecule type" value="Genomic_DNA"/>
</dbReference>
<gene>
    <name evidence="2" type="ORF">B0T18DRAFT_419912</name>
</gene>
<evidence type="ECO:0000313" key="2">
    <source>
        <dbReference type="EMBL" id="KAK0741321.1"/>
    </source>
</evidence>